<name>A0A2P6NA41_9EUKA</name>
<sequence length="68" mass="7743">MVETSCGSCPRPQELIPPYPPARDLLGHFSIDTQIRIPTHVSQFPLSKTYPRDPQHKLIQATTCFHRS</sequence>
<gene>
    <name evidence="1" type="ORF">PROFUN_11225</name>
</gene>
<reference evidence="1 2" key="1">
    <citation type="journal article" date="2018" name="Genome Biol. Evol.">
        <title>Multiple Roots of Fruiting Body Formation in Amoebozoa.</title>
        <authorList>
            <person name="Hillmann F."/>
            <person name="Forbes G."/>
            <person name="Novohradska S."/>
            <person name="Ferling I."/>
            <person name="Riege K."/>
            <person name="Groth M."/>
            <person name="Westermann M."/>
            <person name="Marz M."/>
            <person name="Spaller T."/>
            <person name="Winckler T."/>
            <person name="Schaap P."/>
            <person name="Glockner G."/>
        </authorList>
    </citation>
    <scope>NUCLEOTIDE SEQUENCE [LARGE SCALE GENOMIC DNA]</scope>
    <source>
        <strain evidence="1 2">Jena</strain>
    </source>
</reference>
<evidence type="ECO:0000313" key="2">
    <source>
        <dbReference type="Proteomes" id="UP000241769"/>
    </source>
</evidence>
<protein>
    <submittedName>
        <fullName evidence="1">Uncharacterized protein</fullName>
    </submittedName>
</protein>
<accession>A0A2P6NA41</accession>
<proteinExistence type="predicted"/>
<dbReference type="Proteomes" id="UP000241769">
    <property type="component" value="Unassembled WGS sequence"/>
</dbReference>
<dbReference type="EMBL" id="MDYQ01000137">
    <property type="protein sequence ID" value="PRP80810.1"/>
    <property type="molecule type" value="Genomic_DNA"/>
</dbReference>
<dbReference type="AlphaFoldDB" id="A0A2P6NA41"/>
<evidence type="ECO:0000313" key="1">
    <source>
        <dbReference type="EMBL" id="PRP80810.1"/>
    </source>
</evidence>
<organism evidence="1 2">
    <name type="scientific">Planoprotostelium fungivorum</name>
    <dbReference type="NCBI Taxonomy" id="1890364"/>
    <lineage>
        <taxon>Eukaryota</taxon>
        <taxon>Amoebozoa</taxon>
        <taxon>Evosea</taxon>
        <taxon>Variosea</taxon>
        <taxon>Cavosteliida</taxon>
        <taxon>Cavosteliaceae</taxon>
        <taxon>Planoprotostelium</taxon>
    </lineage>
</organism>
<comment type="caution">
    <text evidence="1">The sequence shown here is derived from an EMBL/GenBank/DDBJ whole genome shotgun (WGS) entry which is preliminary data.</text>
</comment>
<dbReference type="InParanoid" id="A0A2P6NA41"/>
<keyword evidence="2" id="KW-1185">Reference proteome</keyword>